<dbReference type="AlphaFoldDB" id="A0AAW2B367"/>
<evidence type="ECO:0000313" key="12">
    <source>
        <dbReference type="EMBL" id="KAK9979783.1"/>
    </source>
</evidence>
<dbReference type="PANTHER" id="PTHR23248:SF38">
    <property type="entry name" value="PHOSPHOLIPID SCRAMBLASE 1"/>
    <property type="match status" value="1"/>
</dbReference>
<dbReference type="InterPro" id="IPR005552">
    <property type="entry name" value="Scramblase"/>
</dbReference>
<comment type="caution">
    <text evidence="12">The sequence shown here is derived from an EMBL/GenBank/DDBJ whole genome shotgun (WGS) entry which is preliminary data.</text>
</comment>
<evidence type="ECO:0000256" key="9">
    <source>
        <dbReference type="ARBA" id="ARBA00023139"/>
    </source>
</evidence>
<comment type="cofactor">
    <cofactor evidence="1 11">
        <name>Ca(2+)</name>
        <dbReference type="ChEBI" id="CHEBI:29108"/>
    </cofactor>
</comment>
<comment type="similarity">
    <text evidence="3 11">Belongs to the phospholipid scramblase family.</text>
</comment>
<evidence type="ECO:0000256" key="1">
    <source>
        <dbReference type="ARBA" id="ARBA00001913"/>
    </source>
</evidence>
<evidence type="ECO:0000256" key="2">
    <source>
        <dbReference type="ARBA" id="ARBA00004606"/>
    </source>
</evidence>
<keyword evidence="6 11" id="KW-0106">Calcium</keyword>
<evidence type="ECO:0000256" key="5">
    <source>
        <dbReference type="ARBA" id="ARBA00022692"/>
    </source>
</evidence>
<evidence type="ECO:0000256" key="8">
    <source>
        <dbReference type="ARBA" id="ARBA00023136"/>
    </source>
</evidence>
<dbReference type="Proteomes" id="UP001479290">
    <property type="component" value="Unassembled WGS sequence"/>
</dbReference>
<dbReference type="GO" id="GO:0005886">
    <property type="term" value="C:plasma membrane"/>
    <property type="evidence" value="ECO:0007669"/>
    <property type="project" value="TreeGrafter"/>
</dbReference>
<keyword evidence="4" id="KW-0597">Phosphoprotein</keyword>
<keyword evidence="13" id="KW-1185">Reference proteome</keyword>
<protein>
    <recommendedName>
        <fullName evidence="11">Phospholipid scramblase</fullName>
    </recommendedName>
</protein>
<evidence type="ECO:0000256" key="11">
    <source>
        <dbReference type="RuleBase" id="RU363116"/>
    </source>
</evidence>
<accession>A0AAW2B367</accession>
<evidence type="ECO:0000256" key="7">
    <source>
        <dbReference type="ARBA" id="ARBA00022989"/>
    </source>
</evidence>
<gene>
    <name evidence="12" type="ORF">ABG768_013196</name>
</gene>
<evidence type="ECO:0000256" key="4">
    <source>
        <dbReference type="ARBA" id="ARBA00022553"/>
    </source>
</evidence>
<dbReference type="GO" id="GO:0017128">
    <property type="term" value="F:phospholipid scramblase activity"/>
    <property type="evidence" value="ECO:0007669"/>
    <property type="project" value="InterPro"/>
</dbReference>
<keyword evidence="7" id="KW-1133">Transmembrane helix</keyword>
<dbReference type="PANTHER" id="PTHR23248">
    <property type="entry name" value="PHOSPHOLIPID SCRAMBLASE-RELATED"/>
    <property type="match status" value="1"/>
</dbReference>
<dbReference type="Pfam" id="PF03803">
    <property type="entry name" value="Scramblase"/>
    <property type="match status" value="1"/>
</dbReference>
<evidence type="ECO:0000313" key="13">
    <source>
        <dbReference type="Proteomes" id="UP001479290"/>
    </source>
</evidence>
<reference evidence="12 13" key="1">
    <citation type="submission" date="2024-05" db="EMBL/GenBank/DDBJ databases">
        <title>A high-quality chromosomal-level genome assembly of Topmouth culter (Culter alburnus).</title>
        <authorList>
            <person name="Zhao H."/>
        </authorList>
    </citation>
    <scope>NUCLEOTIDE SEQUENCE [LARGE SCALE GENOMIC DNA]</scope>
    <source>
        <strain evidence="12">CATC2023</strain>
        <tissue evidence="12">Muscle</tissue>
    </source>
</reference>
<sequence>MNVINHSNQEIIRLVHPYACSTFSHELEVQSPPGVAIGHVRQNWHVCLPKLTVENERGEPAFKIVGPCVAFFTDENFELVSLNGAAIDRPFGKIFKPFSCCGLNAGADFVVRFPSNLDFKMKATLLGACILIDFIYYDKPKNPVNFVVDLFNVDCLRLRM</sequence>
<comment type="subcellular location">
    <subcellularLocation>
        <location evidence="2">Membrane</location>
        <topology evidence="2">Single-pass type II membrane protein</topology>
    </subcellularLocation>
</comment>
<organism evidence="12 13">
    <name type="scientific">Culter alburnus</name>
    <name type="common">Topmouth culter</name>
    <dbReference type="NCBI Taxonomy" id="194366"/>
    <lineage>
        <taxon>Eukaryota</taxon>
        <taxon>Metazoa</taxon>
        <taxon>Chordata</taxon>
        <taxon>Craniata</taxon>
        <taxon>Vertebrata</taxon>
        <taxon>Euteleostomi</taxon>
        <taxon>Actinopterygii</taxon>
        <taxon>Neopterygii</taxon>
        <taxon>Teleostei</taxon>
        <taxon>Ostariophysi</taxon>
        <taxon>Cypriniformes</taxon>
        <taxon>Xenocyprididae</taxon>
        <taxon>Xenocypridinae</taxon>
        <taxon>Culter</taxon>
    </lineage>
</organism>
<evidence type="ECO:0000256" key="6">
    <source>
        <dbReference type="ARBA" id="ARBA00022837"/>
    </source>
</evidence>
<dbReference type="EMBL" id="JAWDJR010000002">
    <property type="protein sequence ID" value="KAK9979783.1"/>
    <property type="molecule type" value="Genomic_DNA"/>
</dbReference>
<evidence type="ECO:0000256" key="3">
    <source>
        <dbReference type="ARBA" id="ARBA00005350"/>
    </source>
</evidence>
<keyword evidence="5" id="KW-0812">Transmembrane</keyword>
<keyword evidence="10 11" id="KW-0449">Lipoprotein</keyword>
<keyword evidence="9 11" id="KW-0564">Palmitate</keyword>
<evidence type="ECO:0000256" key="10">
    <source>
        <dbReference type="ARBA" id="ARBA00023288"/>
    </source>
</evidence>
<proteinExistence type="inferred from homology"/>
<comment type="function">
    <text evidence="11">May mediate accelerated ATP-independent bidirectional transbilayer migration of phospholipids upon binding calcium ions that results in a loss of phospholipid asymmetry in the plasma membrane.</text>
</comment>
<keyword evidence="8" id="KW-0472">Membrane</keyword>
<name>A0AAW2B367_CULAL</name>